<dbReference type="Pfam" id="PF07626">
    <property type="entry name" value="PSD3"/>
    <property type="match status" value="1"/>
</dbReference>
<proteinExistence type="predicted"/>
<evidence type="ECO:0000259" key="3">
    <source>
        <dbReference type="Pfam" id="PF07627"/>
    </source>
</evidence>
<evidence type="ECO:0000259" key="2">
    <source>
        <dbReference type="Pfam" id="PF07626"/>
    </source>
</evidence>
<feature type="domain" description="DUF1592" evidence="4">
    <location>
        <begin position="209"/>
        <end position="335"/>
    </location>
</feature>
<dbReference type="RefSeq" id="WP_053233339.1">
    <property type="nucleotide sequence ID" value="NZ_CP011125.1"/>
</dbReference>
<sequence>MQRLDWRKSALVALAVLAMGCAGDDELEPAGPSRSFVQPFDPGPRVMQRLTRAQYVNAVRDLFGEDVVVVASALEPDAVRDGFFAIGAAQTSVSSRGVEQYERAAYQIASQVLAPERRERIVSCAPSAAADETCAREVLAPLAQRAWRRPVIDEELTALVGVAVEAATVLEDFHAGLEYALAAILQSPDFLYRPQTGVIDEGDPSRGTLDAYELATRLSFFFWNTIPDDALLAAAQSGALDDPEGLDAEIDRLLESPRARAGIRAFADDWLQLGALEDLSKDPMVFTAASPDLGPAAREGTLRTIEHFVFDLDGDYRDLMTTRETFVDRRLAALYVVRAPASEGFGLVELPESSARRGLLGQASILAMWAHPVSTSPTLRGRFVREALLCQQVLPPPVGVDTAIPEPSADARTLRERLASHRENEFCAGCHAQLDPIGLGLEQFDGVGRFRTRDEDVPIDASGELDGVAFADASELALALRGHPALVPCFVDRMMTYAGGHVLTDGEDAAHQALTIELAREGYRVRGLMRAIARHPFFRGVSMVSEEGTP</sequence>
<reference evidence="6 7" key="1">
    <citation type="submission" date="2015-03" db="EMBL/GenBank/DDBJ databases">
        <title>Genome assembly of Sandaracinus amylolyticus DSM 53668.</title>
        <authorList>
            <person name="Sharma G."/>
            <person name="Subramanian S."/>
        </authorList>
    </citation>
    <scope>NUCLEOTIDE SEQUENCE [LARGE SCALE GENOMIC DNA]</scope>
    <source>
        <strain evidence="6 7">DSM 53668</strain>
    </source>
</reference>
<feature type="domain" description="DUF1585" evidence="1">
    <location>
        <begin position="466"/>
        <end position="536"/>
    </location>
</feature>
<dbReference type="Pfam" id="PF07627">
    <property type="entry name" value="PSCyt3"/>
    <property type="match status" value="1"/>
</dbReference>
<evidence type="ECO:0000259" key="5">
    <source>
        <dbReference type="Pfam" id="PF07637"/>
    </source>
</evidence>
<dbReference type="InterPro" id="IPR011478">
    <property type="entry name" value="DUF1585"/>
</dbReference>
<dbReference type="Pfam" id="PF07624">
    <property type="entry name" value="PSD2"/>
    <property type="match status" value="1"/>
</dbReference>
<evidence type="ECO:0000313" key="6">
    <source>
        <dbReference type="EMBL" id="AKF06136.1"/>
    </source>
</evidence>
<feature type="domain" description="DUF1587" evidence="2">
    <location>
        <begin position="48"/>
        <end position="113"/>
    </location>
</feature>
<dbReference type="InterPro" id="IPR013036">
    <property type="entry name" value="DUF1587"/>
</dbReference>
<evidence type="ECO:0000259" key="4">
    <source>
        <dbReference type="Pfam" id="PF07631"/>
    </source>
</evidence>
<dbReference type="InterPro" id="IPR013043">
    <property type="entry name" value="DUF1595"/>
</dbReference>
<feature type="domain" description="DUF1595" evidence="5">
    <location>
        <begin position="134"/>
        <end position="193"/>
    </location>
</feature>
<accession>A0A0F6W320</accession>
<dbReference type="EMBL" id="CP011125">
    <property type="protein sequence ID" value="AKF06136.1"/>
    <property type="molecule type" value="Genomic_DNA"/>
</dbReference>
<keyword evidence="7" id="KW-1185">Reference proteome</keyword>
<dbReference type="Proteomes" id="UP000034883">
    <property type="component" value="Chromosome"/>
</dbReference>
<dbReference type="Pfam" id="PF07631">
    <property type="entry name" value="PSD4"/>
    <property type="match status" value="1"/>
</dbReference>
<dbReference type="OrthoDB" id="188778at2"/>
<protein>
    <submittedName>
        <fullName evidence="6">Cellulose-binding domain protein</fullName>
    </submittedName>
</protein>
<evidence type="ECO:0000259" key="1">
    <source>
        <dbReference type="Pfam" id="PF07624"/>
    </source>
</evidence>
<dbReference type="InterPro" id="IPR013039">
    <property type="entry name" value="DUF1588"/>
</dbReference>
<organism evidence="6 7">
    <name type="scientific">Sandaracinus amylolyticus</name>
    <dbReference type="NCBI Taxonomy" id="927083"/>
    <lineage>
        <taxon>Bacteria</taxon>
        <taxon>Pseudomonadati</taxon>
        <taxon>Myxococcota</taxon>
        <taxon>Polyangia</taxon>
        <taxon>Polyangiales</taxon>
        <taxon>Sandaracinaceae</taxon>
        <taxon>Sandaracinus</taxon>
    </lineage>
</organism>
<name>A0A0F6W320_9BACT</name>
<dbReference type="AlphaFoldDB" id="A0A0F6W320"/>
<dbReference type="Pfam" id="PF07637">
    <property type="entry name" value="PSD5"/>
    <property type="match status" value="1"/>
</dbReference>
<dbReference type="KEGG" id="samy:DB32_003285"/>
<gene>
    <name evidence="6" type="ORF">DB32_003285</name>
</gene>
<evidence type="ECO:0000313" key="7">
    <source>
        <dbReference type="Proteomes" id="UP000034883"/>
    </source>
</evidence>
<feature type="domain" description="DUF1588" evidence="3">
    <location>
        <begin position="356"/>
        <end position="454"/>
    </location>
</feature>
<dbReference type="PROSITE" id="PS51257">
    <property type="entry name" value="PROKAR_LIPOPROTEIN"/>
    <property type="match status" value="1"/>
</dbReference>
<dbReference type="STRING" id="927083.DB32_003285"/>
<dbReference type="InterPro" id="IPR013042">
    <property type="entry name" value="DUF1592"/>
</dbReference>